<reference evidence="1" key="1">
    <citation type="submission" date="2014-11" db="EMBL/GenBank/DDBJ databases">
        <authorList>
            <person name="Amaro Gonzalez C."/>
        </authorList>
    </citation>
    <scope>NUCLEOTIDE SEQUENCE</scope>
</reference>
<reference evidence="1" key="2">
    <citation type="journal article" date="2015" name="Fish Shellfish Immunol.">
        <title>Early steps in the European eel (Anguilla anguilla)-Vibrio vulnificus interaction in the gills: Role of the RtxA13 toxin.</title>
        <authorList>
            <person name="Callol A."/>
            <person name="Pajuelo D."/>
            <person name="Ebbesson L."/>
            <person name="Teles M."/>
            <person name="MacKenzie S."/>
            <person name="Amaro C."/>
        </authorList>
    </citation>
    <scope>NUCLEOTIDE SEQUENCE</scope>
</reference>
<organism evidence="1">
    <name type="scientific">Anguilla anguilla</name>
    <name type="common">European freshwater eel</name>
    <name type="synonym">Muraena anguilla</name>
    <dbReference type="NCBI Taxonomy" id="7936"/>
    <lineage>
        <taxon>Eukaryota</taxon>
        <taxon>Metazoa</taxon>
        <taxon>Chordata</taxon>
        <taxon>Craniata</taxon>
        <taxon>Vertebrata</taxon>
        <taxon>Euteleostomi</taxon>
        <taxon>Actinopterygii</taxon>
        <taxon>Neopterygii</taxon>
        <taxon>Teleostei</taxon>
        <taxon>Anguilliformes</taxon>
        <taxon>Anguillidae</taxon>
        <taxon>Anguilla</taxon>
    </lineage>
</organism>
<evidence type="ECO:0000313" key="1">
    <source>
        <dbReference type="EMBL" id="JAH73812.1"/>
    </source>
</evidence>
<sequence>MQNLPGMTCYSVGFHAFQHNHVEDLCGSKCPAVNILLFEL</sequence>
<dbReference type="AlphaFoldDB" id="A0A0E9V6Z9"/>
<accession>A0A0E9V6Z9</accession>
<dbReference type="EMBL" id="GBXM01034765">
    <property type="protein sequence ID" value="JAH73812.1"/>
    <property type="molecule type" value="Transcribed_RNA"/>
</dbReference>
<protein>
    <submittedName>
        <fullName evidence="1">Uncharacterized protein</fullName>
    </submittedName>
</protein>
<name>A0A0E9V6Z9_ANGAN</name>
<proteinExistence type="predicted"/>